<keyword evidence="2" id="KW-1185">Reference proteome</keyword>
<dbReference type="RefSeq" id="WP_168297500.1">
    <property type="nucleotide sequence ID" value="NZ_CP071604.1"/>
</dbReference>
<dbReference type="Proteomes" id="UP001549077">
    <property type="component" value="Unassembled WGS sequence"/>
</dbReference>
<protein>
    <submittedName>
        <fullName evidence="1">Uncharacterized protein</fullName>
    </submittedName>
</protein>
<sequence>MATAEDADVGPRIKPEDDGGWVDRYPSMRVLRKRALFTPISAETAAGDQPFAGHHQTFKNRPLSVDTYLRVVHFDAVGHKEG</sequence>
<gene>
    <name evidence="1" type="ORF">ABID08_000314</name>
</gene>
<organism evidence="1 2">
    <name type="scientific">Rhizobium binae</name>
    <dbReference type="NCBI Taxonomy" id="1138190"/>
    <lineage>
        <taxon>Bacteria</taxon>
        <taxon>Pseudomonadati</taxon>
        <taxon>Pseudomonadota</taxon>
        <taxon>Alphaproteobacteria</taxon>
        <taxon>Hyphomicrobiales</taxon>
        <taxon>Rhizobiaceae</taxon>
        <taxon>Rhizobium/Agrobacterium group</taxon>
        <taxon>Rhizobium</taxon>
    </lineage>
</organism>
<reference evidence="1 2" key="1">
    <citation type="submission" date="2024-06" db="EMBL/GenBank/DDBJ databases">
        <title>Genomic Encyclopedia of Type Strains, Phase IV (KMG-IV): sequencing the most valuable type-strain genomes for metagenomic binning, comparative biology and taxonomic classification.</title>
        <authorList>
            <person name="Goeker M."/>
        </authorList>
    </citation>
    <scope>NUCLEOTIDE SEQUENCE [LARGE SCALE GENOMIC DNA]</scope>
    <source>
        <strain evidence="1 2">DSM 29288</strain>
    </source>
</reference>
<proteinExistence type="predicted"/>
<name>A0ABV2M924_9HYPH</name>
<dbReference type="GeneID" id="91149503"/>
<evidence type="ECO:0000313" key="2">
    <source>
        <dbReference type="Proteomes" id="UP001549077"/>
    </source>
</evidence>
<evidence type="ECO:0000313" key="1">
    <source>
        <dbReference type="EMBL" id="MET3752975.1"/>
    </source>
</evidence>
<dbReference type="EMBL" id="JBEPMY010000001">
    <property type="protein sequence ID" value="MET3752975.1"/>
    <property type="molecule type" value="Genomic_DNA"/>
</dbReference>
<comment type="caution">
    <text evidence="1">The sequence shown here is derived from an EMBL/GenBank/DDBJ whole genome shotgun (WGS) entry which is preliminary data.</text>
</comment>
<accession>A0ABV2M924</accession>